<sequence length="99" mass="10503">MIFLTSSHTARGGSIREKRGHVLVIPGRAPAQSTAASSEETKREIHRINSLAAGVLPFGKVHFSGQMNAVLPSGATAGKNIHASVRFAFSQKNIIPRGD</sequence>
<name>A0A1B7LCA0_9FIRM</name>
<proteinExistence type="predicted"/>
<reference evidence="1 2" key="1">
    <citation type="submission" date="2016-04" db="EMBL/GenBank/DDBJ databases">
        <authorList>
            <person name="Evans L.H."/>
            <person name="Alamgir A."/>
            <person name="Owens N."/>
            <person name="Weber N.D."/>
            <person name="Virtaneva K."/>
            <person name="Barbian K."/>
            <person name="Babar A."/>
            <person name="Rosenke K."/>
        </authorList>
    </citation>
    <scope>NUCLEOTIDE SEQUENCE [LARGE SCALE GENOMIC DNA]</scope>
    <source>
        <strain evidence="1 2">LMa1</strain>
    </source>
</reference>
<organism evidence="1 2">
    <name type="scientific">Desulfotomaculum copahuensis</name>
    <dbReference type="NCBI Taxonomy" id="1838280"/>
    <lineage>
        <taxon>Bacteria</taxon>
        <taxon>Bacillati</taxon>
        <taxon>Bacillota</taxon>
        <taxon>Clostridia</taxon>
        <taxon>Eubacteriales</taxon>
        <taxon>Desulfotomaculaceae</taxon>
        <taxon>Desulfotomaculum</taxon>
    </lineage>
</organism>
<dbReference type="EMBL" id="LYVF01000178">
    <property type="protein sequence ID" value="OAT80364.1"/>
    <property type="molecule type" value="Genomic_DNA"/>
</dbReference>
<accession>A0A1B7LCA0</accession>
<evidence type="ECO:0000313" key="2">
    <source>
        <dbReference type="Proteomes" id="UP000078532"/>
    </source>
</evidence>
<comment type="caution">
    <text evidence="1">The sequence shown here is derived from an EMBL/GenBank/DDBJ whole genome shotgun (WGS) entry which is preliminary data.</text>
</comment>
<protein>
    <submittedName>
        <fullName evidence="1">Uncharacterized protein</fullName>
    </submittedName>
</protein>
<dbReference type="AlphaFoldDB" id="A0A1B7LCA0"/>
<gene>
    <name evidence="1" type="ORF">A6M21_13415</name>
</gene>
<keyword evidence="2" id="KW-1185">Reference proteome</keyword>
<dbReference type="Proteomes" id="UP000078532">
    <property type="component" value="Unassembled WGS sequence"/>
</dbReference>
<evidence type="ECO:0000313" key="1">
    <source>
        <dbReference type="EMBL" id="OAT80364.1"/>
    </source>
</evidence>